<comment type="caution">
    <text evidence="3">The sequence shown here is derived from an EMBL/GenBank/DDBJ whole genome shotgun (WGS) entry which is preliminary data.</text>
</comment>
<organism evidence="3 4">
    <name type="scientific">Gymnopilus dilepis</name>
    <dbReference type="NCBI Taxonomy" id="231916"/>
    <lineage>
        <taxon>Eukaryota</taxon>
        <taxon>Fungi</taxon>
        <taxon>Dikarya</taxon>
        <taxon>Basidiomycota</taxon>
        <taxon>Agaricomycotina</taxon>
        <taxon>Agaricomycetes</taxon>
        <taxon>Agaricomycetidae</taxon>
        <taxon>Agaricales</taxon>
        <taxon>Agaricineae</taxon>
        <taxon>Hymenogastraceae</taxon>
        <taxon>Gymnopilus</taxon>
    </lineage>
</organism>
<evidence type="ECO:0000313" key="4">
    <source>
        <dbReference type="Proteomes" id="UP000284706"/>
    </source>
</evidence>
<feature type="region of interest" description="Disordered" evidence="1">
    <location>
        <begin position="637"/>
        <end position="667"/>
    </location>
</feature>
<feature type="region of interest" description="Disordered" evidence="1">
    <location>
        <begin position="1"/>
        <end position="39"/>
    </location>
</feature>
<gene>
    <name evidence="3" type="ORF">CVT26_015393</name>
</gene>
<sequence length="667" mass="72622">MTAVSSHAAVANEDGFKISTGDHGRRASGQSVSSQSIQENKLNVPVLPLEYQKPLHSTSAFQSNDDLQGNTHAPASEQNRVQFATYRSDKSDVPRLGAPPGVDADQLKPWVPIPLRPYFWIPLVIFLVGCAIGLEVALHFSNKNQGWPFKDSTNSFIAFHYAYTLPPVIIAAAVVAMWAWTDIEIKKLQVFETASRGSFTCCEKYMDTSSGRHINQSGCRRVESESTVQRPHMCVMQSHWLYPSLLIMRPKAFLTGAGYAGASVLYDLPPPPFIHVPYTVAPFQLPIAVTSNGTAFVNTTAIKSETGCQSVAVQMTQTTAGAWTNTASSNGCSISWNVVNTTNTLFGVELPTCGSPSPPQFSPVVFWFFSYVPTAQASATFCTPSISLFEVNAAVDIRTGNITAISEIRPFSASSNFSAFSANVTGPPLDGRAYNGIQFNLTNPDQFVLGRQNATQLQLPASIYQAAVQSPQGFVGSFANNTLATLADQVYGLYLTLVAREVYFLGDDEDINVQIKTFQQRLFLSDVAVHLLAAAMLILAVFGTIVHIFHIEDRRFLRLQHEPGTIASAVSIGAQTGVGEVLAGRQDEDDIKKALRNKKFRIDPATMKIIMEGEDGYETAAVPTSPMYRRKSVLELLQRTPRRPHKASPSASAPPSPSSPKETLKST</sequence>
<feature type="region of interest" description="Disordered" evidence="1">
    <location>
        <begin position="58"/>
        <end position="80"/>
    </location>
</feature>
<evidence type="ECO:0000313" key="3">
    <source>
        <dbReference type="EMBL" id="PPQ75409.1"/>
    </source>
</evidence>
<keyword evidence="2" id="KW-0472">Membrane</keyword>
<accession>A0A409WAA0</accession>
<keyword evidence="2" id="KW-1133">Transmembrane helix</keyword>
<feature type="compositionally biased region" description="Polar residues" evidence="1">
    <location>
        <begin position="28"/>
        <end position="39"/>
    </location>
</feature>
<name>A0A409WAA0_9AGAR</name>
<evidence type="ECO:0000256" key="1">
    <source>
        <dbReference type="SAM" id="MobiDB-lite"/>
    </source>
</evidence>
<feature type="transmembrane region" description="Helical" evidence="2">
    <location>
        <begin position="527"/>
        <end position="549"/>
    </location>
</feature>
<evidence type="ECO:0000256" key="2">
    <source>
        <dbReference type="SAM" id="Phobius"/>
    </source>
</evidence>
<protein>
    <submittedName>
        <fullName evidence="3">Uncharacterized protein</fullName>
    </submittedName>
</protein>
<reference evidence="3 4" key="1">
    <citation type="journal article" date="2018" name="Evol. Lett.">
        <title>Horizontal gene cluster transfer increased hallucinogenic mushroom diversity.</title>
        <authorList>
            <person name="Reynolds H.T."/>
            <person name="Vijayakumar V."/>
            <person name="Gluck-Thaler E."/>
            <person name="Korotkin H.B."/>
            <person name="Matheny P.B."/>
            <person name="Slot J.C."/>
        </authorList>
    </citation>
    <scope>NUCLEOTIDE SEQUENCE [LARGE SCALE GENOMIC DNA]</scope>
    <source>
        <strain evidence="3 4">SRW20</strain>
    </source>
</reference>
<keyword evidence="4" id="KW-1185">Reference proteome</keyword>
<dbReference type="AlphaFoldDB" id="A0A409WAA0"/>
<dbReference type="STRING" id="231916.A0A409WAA0"/>
<feature type="transmembrane region" description="Helical" evidence="2">
    <location>
        <begin position="161"/>
        <end position="180"/>
    </location>
</feature>
<dbReference type="Proteomes" id="UP000284706">
    <property type="component" value="Unassembled WGS sequence"/>
</dbReference>
<dbReference type="EMBL" id="NHYE01005262">
    <property type="protein sequence ID" value="PPQ75409.1"/>
    <property type="molecule type" value="Genomic_DNA"/>
</dbReference>
<feature type="transmembrane region" description="Helical" evidence="2">
    <location>
        <begin position="118"/>
        <end position="140"/>
    </location>
</feature>
<dbReference type="OrthoDB" id="3248909at2759"/>
<proteinExistence type="predicted"/>
<dbReference type="InParanoid" id="A0A409WAA0"/>
<keyword evidence="2" id="KW-0812">Transmembrane</keyword>
<feature type="compositionally biased region" description="Basic and acidic residues" evidence="1">
    <location>
        <begin position="14"/>
        <end position="25"/>
    </location>
</feature>